<name>A0ABU0M2J0_9HYPH</name>
<dbReference type="PANTHER" id="PTHR37947">
    <property type="entry name" value="BLL2462 PROTEIN"/>
    <property type="match status" value="1"/>
</dbReference>
<reference evidence="2 3" key="1">
    <citation type="submission" date="2023-07" db="EMBL/GenBank/DDBJ databases">
        <title>Genomic Encyclopedia of Type Strains, Phase IV (KMG-IV): sequencing the most valuable type-strain genomes for metagenomic binning, comparative biology and taxonomic classification.</title>
        <authorList>
            <person name="Goeker M."/>
        </authorList>
    </citation>
    <scope>NUCLEOTIDE SEQUENCE [LARGE SCALE GENOMIC DNA]</scope>
    <source>
        <strain evidence="2 3">B1-1</strain>
    </source>
</reference>
<keyword evidence="3" id="KW-1185">Reference proteome</keyword>
<evidence type="ECO:0000313" key="3">
    <source>
        <dbReference type="Proteomes" id="UP001223743"/>
    </source>
</evidence>
<accession>A0ABU0M2J0</accession>
<dbReference type="Pfam" id="PF07090">
    <property type="entry name" value="GATase1_like"/>
    <property type="match status" value="1"/>
</dbReference>
<dbReference type="InterPro" id="IPR010768">
    <property type="entry name" value="GATase1-like"/>
</dbReference>
<organism evidence="2 3">
    <name type="scientific">Kaistia geumhonensis</name>
    <dbReference type="NCBI Taxonomy" id="410839"/>
    <lineage>
        <taxon>Bacteria</taxon>
        <taxon>Pseudomonadati</taxon>
        <taxon>Pseudomonadota</taxon>
        <taxon>Alphaproteobacteria</taxon>
        <taxon>Hyphomicrobiales</taxon>
        <taxon>Kaistiaceae</taxon>
        <taxon>Kaistia</taxon>
    </lineage>
</organism>
<dbReference type="SUPFAM" id="SSF52317">
    <property type="entry name" value="Class I glutamine amidotransferase-like"/>
    <property type="match status" value="1"/>
</dbReference>
<dbReference type="InterPro" id="IPR029062">
    <property type="entry name" value="Class_I_gatase-like"/>
</dbReference>
<evidence type="ECO:0000259" key="1">
    <source>
        <dbReference type="Pfam" id="PF07090"/>
    </source>
</evidence>
<dbReference type="Gene3D" id="3.40.50.880">
    <property type="match status" value="1"/>
</dbReference>
<proteinExistence type="predicted"/>
<dbReference type="EMBL" id="JAUSWJ010000001">
    <property type="protein sequence ID" value="MDQ0515166.1"/>
    <property type="molecule type" value="Genomic_DNA"/>
</dbReference>
<dbReference type="RefSeq" id="WP_266281319.1">
    <property type="nucleotide sequence ID" value="NZ_JAPKNF010000001.1"/>
</dbReference>
<evidence type="ECO:0000313" key="2">
    <source>
        <dbReference type="EMBL" id="MDQ0515166.1"/>
    </source>
</evidence>
<protein>
    <submittedName>
        <fullName evidence="2">Membrane protein</fullName>
    </submittedName>
</protein>
<dbReference type="CDD" id="cd03143">
    <property type="entry name" value="A4_beta-galactosidase_middle_domain"/>
    <property type="match status" value="1"/>
</dbReference>
<feature type="domain" description="Putative glutamine amidotransferase" evidence="1">
    <location>
        <begin position="4"/>
        <end position="245"/>
    </location>
</feature>
<sequence length="260" mass="27707">MKGRILIAGETWVTTAMHTKGFDTFVTTTFGEGYSSLKAALEESGYEVDVIENHVAPTRFPDTAEALSRYSTIILSDIGANTLLLHPNTWLNAQKSANKLDAIAEYVRNGGGLIMVGGYLTFTGIEGKGCWKDTAVEACLPVRLQATDDRREHPEGVVGTIVEPGHPVMAGIEGPLPALLGYNRVTLAPNAALVATVAGDPLLALTETGTGRAAAFMSDCSPHWCPTDFVNWPGYRTLWSNLCAWTGRLPLGADASGGRT</sequence>
<comment type="caution">
    <text evidence="2">The sequence shown here is derived from an EMBL/GenBank/DDBJ whole genome shotgun (WGS) entry which is preliminary data.</text>
</comment>
<gene>
    <name evidence="2" type="ORF">QO015_000779</name>
</gene>
<dbReference type="Proteomes" id="UP001223743">
    <property type="component" value="Unassembled WGS sequence"/>
</dbReference>
<dbReference type="PANTHER" id="PTHR37947:SF1">
    <property type="entry name" value="BLL2462 PROTEIN"/>
    <property type="match status" value="1"/>
</dbReference>